<feature type="transmembrane region" description="Helical" evidence="1">
    <location>
        <begin position="20"/>
        <end position="39"/>
    </location>
</feature>
<dbReference type="EMBL" id="MSJM01000001">
    <property type="protein sequence ID" value="OLF48987.1"/>
    <property type="molecule type" value="Genomic_DNA"/>
</dbReference>
<evidence type="ECO:0000256" key="1">
    <source>
        <dbReference type="SAM" id="Phobius"/>
    </source>
</evidence>
<keyword evidence="1" id="KW-0812">Transmembrane</keyword>
<comment type="caution">
    <text evidence="2">The sequence shown here is derived from an EMBL/GenBank/DDBJ whole genome shotgun (WGS) entry which is preliminary data.</text>
</comment>
<sequence>MLKVIKDINLNKLADKLKNLGKILVVIIPIIFSYVTFFYTRNQNTLLTELDKLDKFYESAIAFPSEIEDYPILLTANLYNTKDENHQLEIETHNKIIKDKTVIEININKKNNYYDSFYEQLEKYCSKSDIIEKYSGSNLRYLVELEMNQEVAGHTFNKSENFFNLEKERYKLEKEFNEIKPILKIITVF</sequence>
<accession>A0A1Q8EB14</accession>
<evidence type="ECO:0000313" key="3">
    <source>
        <dbReference type="Proteomes" id="UP000186890"/>
    </source>
</evidence>
<name>A0A1Q8EB14_9STRE</name>
<keyword evidence="1" id="KW-1133">Transmembrane helix</keyword>
<organism evidence="2 3">
    <name type="scientific">Streptococcus cuniculi</name>
    <dbReference type="NCBI Taxonomy" id="1432788"/>
    <lineage>
        <taxon>Bacteria</taxon>
        <taxon>Bacillati</taxon>
        <taxon>Bacillota</taxon>
        <taxon>Bacilli</taxon>
        <taxon>Lactobacillales</taxon>
        <taxon>Streptococcaceae</taxon>
        <taxon>Streptococcus</taxon>
    </lineage>
</organism>
<evidence type="ECO:0000313" key="2">
    <source>
        <dbReference type="EMBL" id="OLF48987.1"/>
    </source>
</evidence>
<keyword evidence="3" id="KW-1185">Reference proteome</keyword>
<proteinExistence type="predicted"/>
<dbReference type="AlphaFoldDB" id="A0A1Q8EB14"/>
<dbReference type="Proteomes" id="UP000186890">
    <property type="component" value="Unassembled WGS sequence"/>
</dbReference>
<protein>
    <submittedName>
        <fullName evidence="2">Uncharacterized protein</fullName>
    </submittedName>
</protein>
<keyword evidence="1" id="KW-0472">Membrane</keyword>
<dbReference type="RefSeq" id="WP_075104030.1">
    <property type="nucleotide sequence ID" value="NZ_MSJM01000001.1"/>
</dbReference>
<gene>
    <name evidence="2" type="ORF">BU202_01510</name>
</gene>
<reference evidence="3" key="1">
    <citation type="submission" date="2016-12" db="EMBL/GenBank/DDBJ databases">
        <authorList>
            <person name="Gulvik C.A."/>
        </authorList>
    </citation>
    <scope>NUCLEOTIDE SEQUENCE [LARGE SCALE GENOMIC DNA]</scope>
    <source>
        <strain evidence="3">NED12-00049-6B</strain>
    </source>
</reference>